<evidence type="ECO:0000256" key="5">
    <source>
        <dbReference type="ARBA" id="ARBA00022989"/>
    </source>
</evidence>
<sequence>MSNTTTHADGHVTEKAQPKAIFACLMAALAGLMFGLDIGVISGATKFIQQEFQISDQVIEWIVSSMMAGAALGALGAGSLSAKLGRKKSLMLGAILFVIGSILCGLATSPTMLIFARFLLGLAIGIASFTAPLYLAEVAPENIRGSMISLYQLMITAGILIAFLSNTAFSYYEAWRWMLGIIAIPGVLFLIGVFALPDSPRWLIMAGRKQEAIKVLHKLRGDEKVIQQEVAEIEEQLKVPQKGWSLFKENANFRRSVGLGVLLQVVQQFTGMNVVMYYAPRIFEGMGYDTAAQMWFTAAVGLTNVLATFIAIFLVDKWGRKPILYTGFVVMAVGLGVVGTMLGMGNLSHGQQTFTVVMLLIFIVGFAMSAGPLIWTLCSEVQPLKGRDFGIGCSTFTNWIANMIVGATFLTMLGTLGQGTTFWIYAGLNVVFIFLVFWLVPETKGVTLERIERNLMQGKRLRDLGQ</sequence>
<dbReference type="eggNOG" id="COG2814">
    <property type="taxonomic scope" value="Bacteria"/>
</dbReference>
<dbReference type="PROSITE" id="PS00217">
    <property type="entry name" value="SUGAR_TRANSPORT_2"/>
    <property type="match status" value="1"/>
</dbReference>
<evidence type="ECO:0000256" key="8">
    <source>
        <dbReference type="SAM" id="Phobius"/>
    </source>
</evidence>
<feature type="transmembrane region" description="Helical" evidence="8">
    <location>
        <begin position="114"/>
        <end position="136"/>
    </location>
</feature>
<reference evidence="11" key="1">
    <citation type="submission" date="2016-10" db="EMBL/GenBank/DDBJ databases">
        <authorList>
            <person name="de Groot N.N."/>
        </authorList>
    </citation>
    <scope>NUCLEOTIDE SEQUENCE [LARGE SCALE GENOMIC DNA]</scope>
    <source>
        <strain evidence="11">DSM 15758</strain>
    </source>
</reference>
<evidence type="ECO:0000313" key="11">
    <source>
        <dbReference type="Proteomes" id="UP000183046"/>
    </source>
</evidence>
<feature type="transmembrane region" description="Helical" evidence="8">
    <location>
        <begin position="291"/>
        <end position="315"/>
    </location>
</feature>
<dbReference type="InterPro" id="IPR036259">
    <property type="entry name" value="MFS_trans_sf"/>
</dbReference>
<dbReference type="InterPro" id="IPR005828">
    <property type="entry name" value="MFS_sugar_transport-like"/>
</dbReference>
<feature type="transmembrane region" description="Helical" evidence="8">
    <location>
        <begin position="257"/>
        <end position="279"/>
    </location>
</feature>
<dbReference type="PRINTS" id="PR00171">
    <property type="entry name" value="SUGRTRNSPORT"/>
</dbReference>
<proteinExistence type="inferred from homology"/>
<comment type="subcellular location">
    <subcellularLocation>
        <location evidence="1">Membrane</location>
        <topology evidence="1">Multi-pass membrane protein</topology>
    </subcellularLocation>
</comment>
<dbReference type="SUPFAM" id="SSF103473">
    <property type="entry name" value="MFS general substrate transporter"/>
    <property type="match status" value="1"/>
</dbReference>
<keyword evidence="3 7" id="KW-0813">Transport</keyword>
<evidence type="ECO:0000256" key="2">
    <source>
        <dbReference type="ARBA" id="ARBA00010992"/>
    </source>
</evidence>
<evidence type="ECO:0000256" key="7">
    <source>
        <dbReference type="RuleBase" id="RU003346"/>
    </source>
</evidence>
<organism evidence="10 11">
    <name type="scientific">Pseudomonas oryzihabitans</name>
    <dbReference type="NCBI Taxonomy" id="47885"/>
    <lineage>
        <taxon>Bacteria</taxon>
        <taxon>Pseudomonadati</taxon>
        <taxon>Pseudomonadota</taxon>
        <taxon>Gammaproteobacteria</taxon>
        <taxon>Pseudomonadales</taxon>
        <taxon>Pseudomonadaceae</taxon>
        <taxon>Pseudomonas</taxon>
    </lineage>
</organism>
<protein>
    <submittedName>
        <fullName evidence="10">MFS transporter, SP family, galactose:H+ symporter</fullName>
    </submittedName>
</protein>
<dbReference type="FunFam" id="1.20.1250.20:FF:000134">
    <property type="entry name" value="MFS sugar transporter protein"/>
    <property type="match status" value="1"/>
</dbReference>
<dbReference type="InterPro" id="IPR005829">
    <property type="entry name" value="Sugar_transporter_CS"/>
</dbReference>
<comment type="caution">
    <text evidence="10">The sequence shown here is derived from an EMBL/GenBank/DDBJ whole genome shotgun (WGS) entry which is preliminary data.</text>
</comment>
<dbReference type="Gene3D" id="1.20.1250.20">
    <property type="entry name" value="MFS general substrate transporter like domains"/>
    <property type="match status" value="1"/>
</dbReference>
<keyword evidence="6 8" id="KW-0472">Membrane</keyword>
<dbReference type="InterPro" id="IPR020846">
    <property type="entry name" value="MFS_dom"/>
</dbReference>
<keyword evidence="4 8" id="KW-0812">Transmembrane</keyword>
<dbReference type="EMBL" id="FMWB01000007">
    <property type="protein sequence ID" value="SCZ40447.1"/>
    <property type="molecule type" value="Genomic_DNA"/>
</dbReference>
<keyword evidence="5 8" id="KW-1133">Transmembrane helix</keyword>
<feature type="transmembrane region" description="Helical" evidence="8">
    <location>
        <begin position="175"/>
        <end position="196"/>
    </location>
</feature>
<feature type="transmembrane region" description="Helical" evidence="8">
    <location>
        <begin position="148"/>
        <end position="169"/>
    </location>
</feature>
<evidence type="ECO:0000256" key="4">
    <source>
        <dbReference type="ARBA" id="ARBA00022692"/>
    </source>
</evidence>
<dbReference type="PROSITE" id="PS50850">
    <property type="entry name" value="MFS"/>
    <property type="match status" value="1"/>
</dbReference>
<accession>A0A1G5NSY4</accession>
<dbReference type="AlphaFoldDB" id="A0A1G5NSY4"/>
<dbReference type="GO" id="GO:0022857">
    <property type="term" value="F:transmembrane transporter activity"/>
    <property type="evidence" value="ECO:0007669"/>
    <property type="project" value="InterPro"/>
</dbReference>
<gene>
    <name evidence="10" type="ORF">SAMN05216279_107229</name>
</gene>
<dbReference type="CDD" id="cd17315">
    <property type="entry name" value="MFS_GLUT_like"/>
    <property type="match status" value="1"/>
</dbReference>
<evidence type="ECO:0000256" key="1">
    <source>
        <dbReference type="ARBA" id="ARBA00004141"/>
    </source>
</evidence>
<dbReference type="PANTHER" id="PTHR48020:SF12">
    <property type="entry name" value="PROTON MYO-INOSITOL COTRANSPORTER"/>
    <property type="match status" value="1"/>
</dbReference>
<feature type="transmembrane region" description="Helical" evidence="8">
    <location>
        <begin position="89"/>
        <end position="108"/>
    </location>
</feature>
<feature type="transmembrane region" description="Helical" evidence="8">
    <location>
        <begin position="422"/>
        <end position="440"/>
    </location>
</feature>
<feature type="transmembrane region" description="Helical" evidence="8">
    <location>
        <begin position="20"/>
        <end position="41"/>
    </location>
</feature>
<dbReference type="RefSeq" id="WP_074584205.1">
    <property type="nucleotide sequence ID" value="NZ_FMWB01000007.1"/>
</dbReference>
<feature type="transmembrane region" description="Helical" evidence="8">
    <location>
        <begin position="322"/>
        <end position="342"/>
    </location>
</feature>
<dbReference type="OrthoDB" id="5368493at2"/>
<dbReference type="InterPro" id="IPR003663">
    <property type="entry name" value="Sugar/inositol_transpt"/>
</dbReference>
<evidence type="ECO:0000313" key="10">
    <source>
        <dbReference type="EMBL" id="SCZ40447.1"/>
    </source>
</evidence>
<evidence type="ECO:0000259" key="9">
    <source>
        <dbReference type="PROSITE" id="PS50850"/>
    </source>
</evidence>
<dbReference type="STRING" id="237610.BJP27_13245"/>
<comment type="similarity">
    <text evidence="2 7">Belongs to the major facilitator superfamily. Sugar transporter (TC 2.A.1.1) family.</text>
</comment>
<dbReference type="InterPro" id="IPR050814">
    <property type="entry name" value="Myo-inositol_Transporter"/>
</dbReference>
<feature type="transmembrane region" description="Helical" evidence="8">
    <location>
        <begin position="389"/>
        <end position="410"/>
    </location>
</feature>
<feature type="transmembrane region" description="Helical" evidence="8">
    <location>
        <begin position="354"/>
        <end position="377"/>
    </location>
</feature>
<dbReference type="NCBIfam" id="TIGR00879">
    <property type="entry name" value="SP"/>
    <property type="match status" value="1"/>
</dbReference>
<feature type="transmembrane region" description="Helical" evidence="8">
    <location>
        <begin position="61"/>
        <end position="82"/>
    </location>
</feature>
<dbReference type="PROSITE" id="PS00216">
    <property type="entry name" value="SUGAR_TRANSPORT_1"/>
    <property type="match status" value="1"/>
</dbReference>
<evidence type="ECO:0000256" key="3">
    <source>
        <dbReference type="ARBA" id="ARBA00022448"/>
    </source>
</evidence>
<dbReference type="Proteomes" id="UP000183046">
    <property type="component" value="Unassembled WGS sequence"/>
</dbReference>
<dbReference type="Pfam" id="PF00083">
    <property type="entry name" value="Sugar_tr"/>
    <property type="match status" value="1"/>
</dbReference>
<feature type="domain" description="Major facilitator superfamily (MFS) profile" evidence="9">
    <location>
        <begin position="23"/>
        <end position="444"/>
    </location>
</feature>
<name>A0A1G5NSY4_9PSED</name>
<dbReference type="GO" id="GO:0016020">
    <property type="term" value="C:membrane"/>
    <property type="evidence" value="ECO:0007669"/>
    <property type="project" value="UniProtKB-SubCell"/>
</dbReference>
<evidence type="ECO:0000256" key="6">
    <source>
        <dbReference type="ARBA" id="ARBA00023136"/>
    </source>
</evidence>
<dbReference type="PANTHER" id="PTHR48020">
    <property type="entry name" value="PROTON MYO-INOSITOL COTRANSPORTER"/>
    <property type="match status" value="1"/>
</dbReference>